<dbReference type="Proteomes" id="UP000183760">
    <property type="component" value="Unassembled WGS sequence"/>
</dbReference>
<keyword evidence="1" id="KW-0812">Transmembrane</keyword>
<dbReference type="EMBL" id="FOIB01000011">
    <property type="protein sequence ID" value="SEU36782.1"/>
    <property type="molecule type" value="Genomic_DNA"/>
</dbReference>
<feature type="transmembrane region" description="Helical" evidence="1">
    <location>
        <begin position="26"/>
        <end position="46"/>
    </location>
</feature>
<name>A0A511TCX3_MYXFU</name>
<dbReference type="EMBL" id="BJXR01000053">
    <property type="protein sequence ID" value="GEN12024.1"/>
    <property type="molecule type" value="Genomic_DNA"/>
</dbReference>
<dbReference type="RefSeq" id="WP_074958053.1">
    <property type="nucleotide sequence ID" value="NZ_BJXR01000053.1"/>
</dbReference>
<evidence type="ECO:0000313" key="4">
    <source>
        <dbReference type="Proteomes" id="UP000183760"/>
    </source>
</evidence>
<protein>
    <submittedName>
        <fullName evidence="2">Uncharacterized protein</fullName>
    </submittedName>
</protein>
<evidence type="ECO:0000313" key="2">
    <source>
        <dbReference type="EMBL" id="GEN12024.1"/>
    </source>
</evidence>
<dbReference type="Proteomes" id="UP000321514">
    <property type="component" value="Unassembled WGS sequence"/>
</dbReference>
<sequence length="67" mass="7672">MNRLPFIPDVVDLGTTTVRDLTPIEILTLLALLSCFIFMGLVVWLVKRNADDKSALMSYVLRDKYKK</sequence>
<evidence type="ECO:0000256" key="1">
    <source>
        <dbReference type="SAM" id="Phobius"/>
    </source>
</evidence>
<dbReference type="AlphaFoldDB" id="A0A511TCX3"/>
<evidence type="ECO:0000313" key="5">
    <source>
        <dbReference type="Proteomes" id="UP000321514"/>
    </source>
</evidence>
<reference evidence="3 4" key="1">
    <citation type="submission" date="2016-10" db="EMBL/GenBank/DDBJ databases">
        <authorList>
            <person name="Varghese N."/>
            <person name="Submissions S."/>
        </authorList>
    </citation>
    <scope>NUCLEOTIDE SEQUENCE [LARGE SCALE GENOMIC DNA]</scope>
    <source>
        <strain evidence="3 4">DSM 16525</strain>
    </source>
</reference>
<accession>A0A511TCX3</accession>
<gene>
    <name evidence="2" type="ORF">MFU01_70610</name>
    <name evidence="3" type="ORF">SAMN05443572_111307</name>
</gene>
<organism evidence="2 5">
    <name type="scientific">Myxococcus fulvus</name>
    <dbReference type="NCBI Taxonomy" id="33"/>
    <lineage>
        <taxon>Bacteria</taxon>
        <taxon>Pseudomonadati</taxon>
        <taxon>Myxococcota</taxon>
        <taxon>Myxococcia</taxon>
        <taxon>Myxococcales</taxon>
        <taxon>Cystobacterineae</taxon>
        <taxon>Myxococcaceae</taxon>
        <taxon>Myxococcus</taxon>
    </lineage>
</organism>
<proteinExistence type="predicted"/>
<evidence type="ECO:0000313" key="3">
    <source>
        <dbReference type="EMBL" id="SEU36782.1"/>
    </source>
</evidence>
<keyword evidence="1" id="KW-0472">Membrane</keyword>
<reference evidence="2 5" key="2">
    <citation type="submission" date="2019-07" db="EMBL/GenBank/DDBJ databases">
        <title>Whole genome shotgun sequence of Myxococcus fulvus NBRC 100333.</title>
        <authorList>
            <person name="Hosoyama A."/>
            <person name="Uohara A."/>
            <person name="Ohji S."/>
            <person name="Ichikawa N."/>
        </authorList>
    </citation>
    <scope>NUCLEOTIDE SEQUENCE [LARGE SCALE GENOMIC DNA]</scope>
    <source>
        <strain evidence="2 5">NBRC 100333</strain>
    </source>
</reference>
<keyword evidence="4" id="KW-1185">Reference proteome</keyword>
<keyword evidence="1" id="KW-1133">Transmembrane helix</keyword>
<comment type="caution">
    <text evidence="2">The sequence shown here is derived from an EMBL/GenBank/DDBJ whole genome shotgun (WGS) entry which is preliminary data.</text>
</comment>